<evidence type="ECO:0000256" key="2">
    <source>
        <dbReference type="SAM" id="MobiDB-lite"/>
    </source>
</evidence>
<dbReference type="GeneTree" id="ENSGT00940000163327"/>
<organism evidence="4 5">
    <name type="scientific">Leptobrachium leishanense</name>
    <name type="common">Leishan spiny toad</name>
    <dbReference type="NCBI Taxonomy" id="445787"/>
    <lineage>
        <taxon>Eukaryota</taxon>
        <taxon>Metazoa</taxon>
        <taxon>Chordata</taxon>
        <taxon>Craniata</taxon>
        <taxon>Vertebrata</taxon>
        <taxon>Euteleostomi</taxon>
        <taxon>Amphibia</taxon>
        <taxon>Batrachia</taxon>
        <taxon>Anura</taxon>
        <taxon>Pelobatoidea</taxon>
        <taxon>Megophryidae</taxon>
        <taxon>Leptobrachium</taxon>
    </lineage>
</organism>
<feature type="transmembrane region" description="Helical" evidence="3">
    <location>
        <begin position="124"/>
        <end position="143"/>
    </location>
</feature>
<dbReference type="Proteomes" id="UP000694569">
    <property type="component" value="Unplaced"/>
</dbReference>
<feature type="region of interest" description="Disordered" evidence="2">
    <location>
        <begin position="1"/>
        <end position="25"/>
    </location>
</feature>
<evidence type="ECO:0000256" key="1">
    <source>
        <dbReference type="ARBA" id="ARBA00010199"/>
    </source>
</evidence>
<dbReference type="Pfam" id="PF01554">
    <property type="entry name" value="MatE"/>
    <property type="match status" value="1"/>
</dbReference>
<dbReference type="GO" id="GO:0016020">
    <property type="term" value="C:membrane"/>
    <property type="evidence" value="ECO:0007669"/>
    <property type="project" value="InterPro"/>
</dbReference>
<dbReference type="AlphaFoldDB" id="A0A8C5QS50"/>
<comment type="similarity">
    <text evidence="1">Belongs to the multi antimicrobial extrusion (MATE) (TC 2.A.66.1) family.</text>
</comment>
<evidence type="ECO:0000256" key="3">
    <source>
        <dbReference type="SAM" id="Phobius"/>
    </source>
</evidence>
<dbReference type="PANTHER" id="PTHR11206">
    <property type="entry name" value="MULTIDRUG RESISTANCE PROTEIN"/>
    <property type="match status" value="1"/>
</dbReference>
<dbReference type="Ensembl" id="ENSLLET00000043528.1">
    <property type="protein sequence ID" value="ENSLLEP00000041850.1"/>
    <property type="gene ID" value="ENSLLEG00000026611.1"/>
</dbReference>
<reference evidence="4" key="2">
    <citation type="submission" date="2025-09" db="UniProtKB">
        <authorList>
            <consortium name="Ensembl"/>
        </authorList>
    </citation>
    <scope>IDENTIFICATION</scope>
</reference>
<sequence>MTIAKKEKDGDKQPLEETSPLRGKSSCFPRCLRRLLPAGFVDEAKEQLALAGPVFICEVMVLLINMVSTMFCGHLGKIELDAVTLAIAVINITGVSISNGLALACDTLISQTYGGKNMKRIGTILQRSIVILLLFCFPCWAVFINTEEILLLCKQDPVIAR</sequence>
<keyword evidence="3" id="KW-0472">Membrane</keyword>
<protein>
    <submittedName>
        <fullName evidence="4">Uncharacterized protein</fullName>
    </submittedName>
</protein>
<proteinExistence type="inferred from homology"/>
<feature type="transmembrane region" description="Helical" evidence="3">
    <location>
        <begin position="55"/>
        <end position="76"/>
    </location>
</feature>
<evidence type="ECO:0000313" key="4">
    <source>
        <dbReference type="Ensembl" id="ENSLLEP00000041850.1"/>
    </source>
</evidence>
<dbReference type="GO" id="GO:0015297">
    <property type="term" value="F:antiporter activity"/>
    <property type="evidence" value="ECO:0007669"/>
    <property type="project" value="InterPro"/>
</dbReference>
<accession>A0A8C5QS50</accession>
<keyword evidence="3" id="KW-1133">Transmembrane helix</keyword>
<reference evidence="4" key="1">
    <citation type="submission" date="2025-08" db="UniProtKB">
        <authorList>
            <consortium name="Ensembl"/>
        </authorList>
    </citation>
    <scope>IDENTIFICATION</scope>
</reference>
<keyword evidence="3" id="KW-0812">Transmembrane</keyword>
<feature type="transmembrane region" description="Helical" evidence="3">
    <location>
        <begin position="82"/>
        <end position="104"/>
    </location>
</feature>
<evidence type="ECO:0000313" key="5">
    <source>
        <dbReference type="Proteomes" id="UP000694569"/>
    </source>
</evidence>
<name>A0A8C5QS50_9ANUR</name>
<dbReference type="InterPro" id="IPR002528">
    <property type="entry name" value="MATE_fam"/>
</dbReference>
<feature type="compositionally biased region" description="Basic and acidic residues" evidence="2">
    <location>
        <begin position="1"/>
        <end position="15"/>
    </location>
</feature>
<dbReference type="GO" id="GO:0042910">
    <property type="term" value="F:xenobiotic transmembrane transporter activity"/>
    <property type="evidence" value="ECO:0007669"/>
    <property type="project" value="InterPro"/>
</dbReference>
<keyword evidence="5" id="KW-1185">Reference proteome</keyword>